<organism evidence="11 12">
    <name type="scientific">Pichia californica</name>
    <dbReference type="NCBI Taxonomy" id="460514"/>
    <lineage>
        <taxon>Eukaryota</taxon>
        <taxon>Fungi</taxon>
        <taxon>Dikarya</taxon>
        <taxon>Ascomycota</taxon>
        <taxon>Saccharomycotina</taxon>
        <taxon>Pichiomycetes</taxon>
        <taxon>Pichiales</taxon>
        <taxon>Pichiaceae</taxon>
        <taxon>Pichia</taxon>
    </lineage>
</organism>
<reference evidence="11" key="1">
    <citation type="submission" date="2020-11" db="EMBL/GenBank/DDBJ databases">
        <title>Kefir isolates.</title>
        <authorList>
            <person name="Marcisauskas S."/>
            <person name="Kim Y."/>
            <person name="Blasche S."/>
        </authorList>
    </citation>
    <scope>NUCLEOTIDE SEQUENCE</scope>
    <source>
        <strain evidence="11">Olga-1</strain>
    </source>
</reference>
<dbReference type="GO" id="GO:0000026">
    <property type="term" value="F:alpha-1,2-mannosyltransferase activity"/>
    <property type="evidence" value="ECO:0007669"/>
    <property type="project" value="TreeGrafter"/>
</dbReference>
<dbReference type="Proteomes" id="UP000697127">
    <property type="component" value="Unassembled WGS sequence"/>
</dbReference>
<evidence type="ECO:0000256" key="4">
    <source>
        <dbReference type="ARBA" id="ARBA00022679"/>
    </source>
</evidence>
<comment type="subcellular location">
    <subcellularLocation>
        <location evidence="1">Golgi apparatus membrane</location>
        <topology evidence="1">Single-pass type II membrane protein</topology>
    </subcellularLocation>
</comment>
<evidence type="ECO:0000256" key="2">
    <source>
        <dbReference type="ARBA" id="ARBA00004922"/>
    </source>
</evidence>
<dbReference type="PANTHER" id="PTHR31646">
    <property type="entry name" value="ALPHA-1,2-MANNOSYLTRANSFERASE MNN2"/>
    <property type="match status" value="1"/>
</dbReference>
<protein>
    <submittedName>
        <fullName evidence="11">Uncharacterized protein</fullName>
    </submittedName>
</protein>
<evidence type="ECO:0000256" key="3">
    <source>
        <dbReference type="ARBA" id="ARBA00009105"/>
    </source>
</evidence>
<evidence type="ECO:0000256" key="8">
    <source>
        <dbReference type="ARBA" id="ARBA00023034"/>
    </source>
</evidence>
<keyword evidence="6" id="KW-0735">Signal-anchor</keyword>
<proteinExistence type="inferred from homology"/>
<feature type="compositionally biased region" description="Low complexity" evidence="10">
    <location>
        <begin position="58"/>
        <end position="68"/>
    </location>
</feature>
<keyword evidence="8" id="KW-0333">Golgi apparatus</keyword>
<keyword evidence="9" id="KW-0472">Membrane</keyword>
<evidence type="ECO:0000256" key="10">
    <source>
        <dbReference type="SAM" id="MobiDB-lite"/>
    </source>
</evidence>
<dbReference type="AlphaFoldDB" id="A0A9P7BFU9"/>
<dbReference type="Pfam" id="PF11051">
    <property type="entry name" value="Mannosyl_trans3"/>
    <property type="match status" value="1"/>
</dbReference>
<dbReference type="GO" id="GO:0046354">
    <property type="term" value="P:mannan biosynthetic process"/>
    <property type="evidence" value="ECO:0007669"/>
    <property type="project" value="TreeGrafter"/>
</dbReference>
<keyword evidence="5" id="KW-0812">Transmembrane</keyword>
<comment type="similarity">
    <text evidence="3">Belongs to the MNN1/MNT family.</text>
</comment>
<comment type="caution">
    <text evidence="11">The sequence shown here is derived from an EMBL/GenBank/DDBJ whole genome shotgun (WGS) entry which is preliminary data.</text>
</comment>
<sequence>MTSISISSSSSSSNSKLSSNSNSNSNSVQKPRFRNNIMPEDIDDSNQNKLNFKKGESNGKNNNQPNINSIQNDELYSDLFNSKLIKTFISELYSLRPNDEILKENPLEFSNFDIPDHIISYSFLESIATIPKNWINEIKSKHSKVINLINSKINDFNLISKNDGAVIIGGYENDLTWLALISTRLFRRAGGVLPIEVMLPTYDDYIKDKEICDLYLPQLNAKCIIMKDLLESSKIDNGNIKINSYISDNFNLIKRELAILLSKFENVLYLSPENVMLKPMESTIFEKKFYNDYGLLVWGDYGPRFTLPSFYEIANIEIKNTRSSIYGLPLTDSLINDNSNNNKFKNLDNEMFKNQINYHDLLNSLPYKQSDASEIIINKRKHLNTLFLSMYYNLNGPKVYYILLTGKYNGEHGSKETILAASHVLNNNYYLVKTNVEGNGYWYDGKFFGVSMLQFDAIVDFFSYEGFINKFSNRRKGIEITQSKFQKWLKESSERRSPLFLNINNPPLKPIELIKDNIVIKENGDRIKLISDSSYFDPLFETDIWRVMNDYICYLSLDSNYVNSKLGKPNSKQRDSFCKGEMKEHLLWIASLNDN</sequence>
<name>A0A9P7BFU9_9ASCO</name>
<evidence type="ECO:0000256" key="7">
    <source>
        <dbReference type="ARBA" id="ARBA00022989"/>
    </source>
</evidence>
<accession>A0A9P7BFU9</accession>
<evidence type="ECO:0000256" key="6">
    <source>
        <dbReference type="ARBA" id="ARBA00022968"/>
    </source>
</evidence>
<evidence type="ECO:0000313" key="12">
    <source>
        <dbReference type="Proteomes" id="UP000697127"/>
    </source>
</evidence>
<gene>
    <name evidence="11" type="ORF">C6P40_000271</name>
</gene>
<evidence type="ECO:0000256" key="9">
    <source>
        <dbReference type="ARBA" id="ARBA00023136"/>
    </source>
</evidence>
<evidence type="ECO:0000256" key="5">
    <source>
        <dbReference type="ARBA" id="ARBA00022692"/>
    </source>
</evidence>
<dbReference type="PANTHER" id="PTHR31646:SF1">
    <property type="entry name" value="ALPHA-1,2-MANNOSYLTRANSFERASE MNN2"/>
    <property type="match status" value="1"/>
</dbReference>
<feature type="region of interest" description="Disordered" evidence="10">
    <location>
        <begin position="1"/>
        <end position="68"/>
    </location>
</feature>
<dbReference type="OrthoDB" id="4484309at2759"/>
<dbReference type="GO" id="GO:0000139">
    <property type="term" value="C:Golgi membrane"/>
    <property type="evidence" value="ECO:0007669"/>
    <property type="project" value="UniProtKB-SubCell"/>
</dbReference>
<evidence type="ECO:0000256" key="1">
    <source>
        <dbReference type="ARBA" id="ARBA00004323"/>
    </source>
</evidence>
<dbReference type="EMBL" id="PUHW01000011">
    <property type="protein sequence ID" value="KAG0690992.1"/>
    <property type="molecule type" value="Genomic_DNA"/>
</dbReference>
<evidence type="ECO:0000313" key="11">
    <source>
        <dbReference type="EMBL" id="KAG0690992.1"/>
    </source>
</evidence>
<feature type="compositionally biased region" description="Low complexity" evidence="10">
    <location>
        <begin position="1"/>
        <end position="27"/>
    </location>
</feature>
<keyword evidence="7" id="KW-1133">Transmembrane helix</keyword>
<keyword evidence="12" id="KW-1185">Reference proteome</keyword>
<keyword evidence="4" id="KW-0808">Transferase</keyword>
<comment type="pathway">
    <text evidence="2">Protein modification; protein glycosylation.</text>
</comment>
<dbReference type="InterPro" id="IPR022751">
    <property type="entry name" value="Alpha_mannosyltransferase"/>
</dbReference>